<name>A0A917HPG8_9SPHI</name>
<dbReference type="AlphaFoldDB" id="A0A917HPG8"/>
<evidence type="ECO:0000256" key="1">
    <source>
        <dbReference type="SAM" id="SignalP"/>
    </source>
</evidence>
<reference evidence="2" key="1">
    <citation type="journal article" date="2014" name="Int. J. Syst. Evol. Microbiol.">
        <title>Complete genome sequence of Corynebacterium casei LMG S-19264T (=DSM 44701T), isolated from a smear-ripened cheese.</title>
        <authorList>
            <consortium name="US DOE Joint Genome Institute (JGI-PGF)"/>
            <person name="Walter F."/>
            <person name="Albersmeier A."/>
            <person name="Kalinowski J."/>
            <person name="Ruckert C."/>
        </authorList>
    </citation>
    <scope>NUCLEOTIDE SEQUENCE</scope>
    <source>
        <strain evidence="2">CGMCC 1.12195</strain>
    </source>
</reference>
<sequence length="235" mass="26483">MMIRFSVISLLFIATQYVLLASNGHSQIVKTACEKGRDTLDNNGFRLIFIQQDSNFDTAVATRLKETFFAVYPVLVETFNSDAVHQVVLTVDTAYKGVAYAHDGRVVISQDWLAKKPHDVDVVTHEVMHIVQAYPAGSEPGWLVEGIADYVRHKYGVDNAGAGWSLPHLQDDHHYTNSYRVTARFLNWIESTQKAGFVKALDSAMRSRTYTEDIWKSETGLDLGALWAAYVEHDR</sequence>
<reference evidence="2" key="2">
    <citation type="submission" date="2020-09" db="EMBL/GenBank/DDBJ databases">
        <authorList>
            <person name="Sun Q."/>
            <person name="Zhou Y."/>
        </authorList>
    </citation>
    <scope>NUCLEOTIDE SEQUENCE</scope>
    <source>
        <strain evidence="2">CGMCC 1.12195</strain>
    </source>
</reference>
<dbReference type="Pfam" id="PF04450">
    <property type="entry name" value="BSP"/>
    <property type="match status" value="1"/>
</dbReference>
<dbReference type="Proteomes" id="UP000660862">
    <property type="component" value="Unassembled WGS sequence"/>
</dbReference>
<organism evidence="2 3">
    <name type="scientific">Parapedobacter pyrenivorans</name>
    <dbReference type="NCBI Taxonomy" id="1305674"/>
    <lineage>
        <taxon>Bacteria</taxon>
        <taxon>Pseudomonadati</taxon>
        <taxon>Bacteroidota</taxon>
        <taxon>Sphingobacteriia</taxon>
        <taxon>Sphingobacteriales</taxon>
        <taxon>Sphingobacteriaceae</taxon>
        <taxon>Parapedobacter</taxon>
    </lineage>
</organism>
<dbReference type="InterPro" id="IPR007541">
    <property type="entry name" value="Uncharacterised_BSP"/>
</dbReference>
<protein>
    <recommendedName>
        <fullName evidence="4">Peptidase</fullName>
    </recommendedName>
</protein>
<dbReference type="RefSeq" id="WP_229738662.1">
    <property type="nucleotide sequence ID" value="NZ_BMER01000001.1"/>
</dbReference>
<accession>A0A917HPG8</accession>
<evidence type="ECO:0000313" key="2">
    <source>
        <dbReference type="EMBL" id="GGG86523.1"/>
    </source>
</evidence>
<feature type="chain" id="PRO_5036858382" description="Peptidase" evidence="1">
    <location>
        <begin position="21"/>
        <end position="235"/>
    </location>
</feature>
<comment type="caution">
    <text evidence="2">The sequence shown here is derived from an EMBL/GenBank/DDBJ whole genome shotgun (WGS) entry which is preliminary data.</text>
</comment>
<dbReference type="PANTHER" id="PTHR33321">
    <property type="match status" value="1"/>
</dbReference>
<dbReference type="EMBL" id="BMER01000001">
    <property type="protein sequence ID" value="GGG86523.1"/>
    <property type="molecule type" value="Genomic_DNA"/>
</dbReference>
<keyword evidence="3" id="KW-1185">Reference proteome</keyword>
<evidence type="ECO:0000313" key="3">
    <source>
        <dbReference type="Proteomes" id="UP000660862"/>
    </source>
</evidence>
<dbReference type="PANTHER" id="PTHR33321:SF12">
    <property type="entry name" value="PLANT BASIC SECRETORY PROTEIN (BSP) FAMILY PROTEIN"/>
    <property type="match status" value="1"/>
</dbReference>
<feature type="signal peptide" evidence="1">
    <location>
        <begin position="1"/>
        <end position="20"/>
    </location>
</feature>
<evidence type="ECO:0008006" key="4">
    <source>
        <dbReference type="Google" id="ProtNLM"/>
    </source>
</evidence>
<gene>
    <name evidence="2" type="ORF">GCM10007415_20120</name>
</gene>
<keyword evidence="1" id="KW-0732">Signal</keyword>
<proteinExistence type="predicted"/>